<evidence type="ECO:0000313" key="7">
    <source>
        <dbReference type="Proteomes" id="UP000199682"/>
    </source>
</evidence>
<dbReference type="PANTHER" id="PTHR44688">
    <property type="entry name" value="DNA-BINDING TRANSCRIPTIONAL ACTIVATOR DEVR_DOSR"/>
    <property type="match status" value="1"/>
</dbReference>
<keyword evidence="1" id="KW-0805">Transcription regulation</keyword>
<proteinExistence type="predicted"/>
<evidence type="ECO:0000256" key="1">
    <source>
        <dbReference type="ARBA" id="ARBA00023015"/>
    </source>
</evidence>
<evidence type="ECO:0000256" key="4">
    <source>
        <dbReference type="SAM" id="MobiDB-lite"/>
    </source>
</evidence>
<dbReference type="PROSITE" id="PS50043">
    <property type="entry name" value="HTH_LUXR_2"/>
    <property type="match status" value="1"/>
</dbReference>
<feature type="domain" description="HTH luxR-type" evidence="5">
    <location>
        <begin position="84"/>
        <end position="147"/>
    </location>
</feature>
<accession>A0A1G9AVM1</accession>
<dbReference type="RefSeq" id="WP_090006180.1">
    <property type="nucleotide sequence ID" value="NZ_FNET01000005.1"/>
</dbReference>
<feature type="compositionally biased region" description="Low complexity" evidence="4">
    <location>
        <begin position="1"/>
        <end position="19"/>
    </location>
</feature>
<feature type="region of interest" description="Disordered" evidence="4">
    <location>
        <begin position="1"/>
        <end position="21"/>
    </location>
</feature>
<sequence>MTATSTPVRSSTSSTPTPVEEQEVLDLISRGLTDREISADLALSSSTARRRVERMYDRLGAENRGHAVRLGFERQLLTPSNVNPLPGTPSLRQRQVLELMSHGKTSDQIAERLELAENYVRKLARDLYRRIGARSRPHAIRLGFEHGLLTPAGGERR</sequence>
<dbReference type="Pfam" id="PF00196">
    <property type="entry name" value="GerE"/>
    <property type="match status" value="2"/>
</dbReference>
<evidence type="ECO:0000313" key="6">
    <source>
        <dbReference type="EMBL" id="SDK31278.1"/>
    </source>
</evidence>
<protein>
    <submittedName>
        <fullName evidence="6">Regulatory protein, luxR family</fullName>
    </submittedName>
</protein>
<dbReference type="GO" id="GO:0006355">
    <property type="term" value="P:regulation of DNA-templated transcription"/>
    <property type="evidence" value="ECO:0007669"/>
    <property type="project" value="InterPro"/>
</dbReference>
<dbReference type="Gene3D" id="1.10.10.10">
    <property type="entry name" value="Winged helix-like DNA-binding domain superfamily/Winged helix DNA-binding domain"/>
    <property type="match status" value="2"/>
</dbReference>
<dbReference type="PRINTS" id="PR00038">
    <property type="entry name" value="HTHLUXR"/>
</dbReference>
<evidence type="ECO:0000256" key="2">
    <source>
        <dbReference type="ARBA" id="ARBA00023125"/>
    </source>
</evidence>
<dbReference type="SUPFAM" id="SSF46894">
    <property type="entry name" value="C-terminal effector domain of the bipartite response regulators"/>
    <property type="match status" value="2"/>
</dbReference>
<keyword evidence="2" id="KW-0238">DNA-binding</keyword>
<dbReference type="AlphaFoldDB" id="A0A1G9AVM1"/>
<dbReference type="GO" id="GO:0003677">
    <property type="term" value="F:DNA binding"/>
    <property type="evidence" value="ECO:0007669"/>
    <property type="project" value="UniProtKB-KW"/>
</dbReference>
<evidence type="ECO:0000259" key="5">
    <source>
        <dbReference type="PROSITE" id="PS50043"/>
    </source>
</evidence>
<reference evidence="7" key="1">
    <citation type="submission" date="2016-10" db="EMBL/GenBank/DDBJ databases">
        <authorList>
            <person name="Varghese N."/>
            <person name="Submissions S."/>
        </authorList>
    </citation>
    <scope>NUCLEOTIDE SEQUENCE [LARGE SCALE GENOMIC DNA]</scope>
    <source>
        <strain evidence="7">DSM 44796</strain>
    </source>
</reference>
<dbReference type="InterPro" id="IPR036388">
    <property type="entry name" value="WH-like_DNA-bd_sf"/>
</dbReference>
<evidence type="ECO:0000256" key="3">
    <source>
        <dbReference type="ARBA" id="ARBA00023163"/>
    </source>
</evidence>
<gene>
    <name evidence="6" type="ORF">SAMN04488074_105131</name>
</gene>
<name>A0A1G9AVM1_9PSEU</name>
<dbReference type="InterPro" id="IPR016032">
    <property type="entry name" value="Sig_transdc_resp-reg_C-effctor"/>
</dbReference>
<dbReference type="EMBL" id="FNET01000005">
    <property type="protein sequence ID" value="SDK31278.1"/>
    <property type="molecule type" value="Genomic_DNA"/>
</dbReference>
<organism evidence="6 7">
    <name type="scientific">Lentzea albidocapillata subsp. violacea</name>
    <dbReference type="NCBI Taxonomy" id="128104"/>
    <lineage>
        <taxon>Bacteria</taxon>
        <taxon>Bacillati</taxon>
        <taxon>Actinomycetota</taxon>
        <taxon>Actinomycetes</taxon>
        <taxon>Pseudonocardiales</taxon>
        <taxon>Pseudonocardiaceae</taxon>
        <taxon>Lentzea</taxon>
    </lineage>
</organism>
<keyword evidence="3" id="KW-0804">Transcription</keyword>
<dbReference type="SMART" id="SM00421">
    <property type="entry name" value="HTH_LUXR"/>
    <property type="match status" value="2"/>
</dbReference>
<dbReference type="InterPro" id="IPR000792">
    <property type="entry name" value="Tscrpt_reg_LuxR_C"/>
</dbReference>
<dbReference type="CDD" id="cd06170">
    <property type="entry name" value="LuxR_C_like"/>
    <property type="match status" value="1"/>
</dbReference>
<dbReference type="Proteomes" id="UP000199682">
    <property type="component" value="Unassembled WGS sequence"/>
</dbReference>
<dbReference type="PANTHER" id="PTHR44688:SF16">
    <property type="entry name" value="DNA-BINDING TRANSCRIPTIONAL ACTIVATOR DEVR_DOSR"/>
    <property type="match status" value="1"/>
</dbReference>